<sequence length="233" mass="25871">MYPFAGEGEGLSSRPVADADFSDSSDDFDFESSVEEDTPSKEEAEPSFSDEEDVNDSYTWLVKGLNRMYTRAMDSDTLSFPPTVDSRITDFIRMCLCPVPYERPALEALVAHPLFDDIVKRDSSIDASSDGDVTSGSIVSASRANMSQDLTANEIGKGLLKFEQRAAYKVDLDITLSPEQEVLLMYHSTVNVFNIISELINMSKIDMAQFPELRDTIHRLGTIVAQLVMAPEE</sequence>
<dbReference type="Proteomes" id="UP000265618">
    <property type="component" value="Unassembled WGS sequence"/>
</dbReference>
<protein>
    <recommendedName>
        <fullName evidence="4">Protein kinase domain-containing protein</fullName>
    </recommendedName>
</protein>
<feature type="non-terminal residue" evidence="2">
    <location>
        <position position="1"/>
    </location>
</feature>
<dbReference type="SUPFAM" id="SSF56112">
    <property type="entry name" value="Protein kinase-like (PK-like)"/>
    <property type="match status" value="1"/>
</dbReference>
<evidence type="ECO:0000313" key="2">
    <source>
        <dbReference type="EMBL" id="GIQ87840.1"/>
    </source>
</evidence>
<feature type="compositionally biased region" description="Acidic residues" evidence="1">
    <location>
        <begin position="20"/>
        <end position="37"/>
    </location>
</feature>
<dbReference type="InterPro" id="IPR011009">
    <property type="entry name" value="Kinase-like_dom_sf"/>
</dbReference>
<dbReference type="AlphaFoldDB" id="A0A9K3GMN1"/>
<gene>
    <name evidence="2" type="ORF">KIPB_009960</name>
</gene>
<proteinExistence type="predicted"/>
<evidence type="ECO:0008006" key="4">
    <source>
        <dbReference type="Google" id="ProtNLM"/>
    </source>
</evidence>
<name>A0A9K3GMN1_9EUKA</name>
<accession>A0A9K3GMN1</accession>
<evidence type="ECO:0000256" key="1">
    <source>
        <dbReference type="SAM" id="MobiDB-lite"/>
    </source>
</evidence>
<organism evidence="2 3">
    <name type="scientific">Kipferlia bialata</name>
    <dbReference type="NCBI Taxonomy" id="797122"/>
    <lineage>
        <taxon>Eukaryota</taxon>
        <taxon>Metamonada</taxon>
        <taxon>Carpediemonas-like organisms</taxon>
        <taxon>Kipferlia</taxon>
    </lineage>
</organism>
<keyword evidence="3" id="KW-1185">Reference proteome</keyword>
<dbReference type="Gene3D" id="1.10.510.10">
    <property type="entry name" value="Transferase(Phosphotransferase) domain 1"/>
    <property type="match status" value="1"/>
</dbReference>
<evidence type="ECO:0000313" key="3">
    <source>
        <dbReference type="Proteomes" id="UP000265618"/>
    </source>
</evidence>
<reference evidence="2 3" key="1">
    <citation type="journal article" date="2018" name="PLoS ONE">
        <title>The draft genome of Kipferlia bialata reveals reductive genome evolution in fornicate parasites.</title>
        <authorList>
            <person name="Tanifuji G."/>
            <person name="Takabayashi S."/>
            <person name="Kume K."/>
            <person name="Takagi M."/>
            <person name="Nakayama T."/>
            <person name="Kamikawa R."/>
            <person name="Inagaki Y."/>
            <person name="Hashimoto T."/>
        </authorList>
    </citation>
    <scope>NUCLEOTIDE SEQUENCE [LARGE SCALE GENOMIC DNA]</scope>
    <source>
        <strain evidence="2">NY0173</strain>
    </source>
</reference>
<dbReference type="EMBL" id="BDIP01003542">
    <property type="protein sequence ID" value="GIQ87840.1"/>
    <property type="molecule type" value="Genomic_DNA"/>
</dbReference>
<feature type="region of interest" description="Disordered" evidence="1">
    <location>
        <begin position="1"/>
        <end position="53"/>
    </location>
</feature>
<comment type="caution">
    <text evidence="2">The sequence shown here is derived from an EMBL/GenBank/DDBJ whole genome shotgun (WGS) entry which is preliminary data.</text>
</comment>